<dbReference type="HOGENOM" id="CLU_1446375_0_0_9"/>
<dbReference type="Proteomes" id="UP000005361">
    <property type="component" value="Chromosome"/>
</dbReference>
<dbReference type="Gene3D" id="3.40.630.30">
    <property type="match status" value="1"/>
</dbReference>
<dbReference type="GO" id="GO:0016747">
    <property type="term" value="F:acyltransferase activity, transferring groups other than amino-acyl groups"/>
    <property type="evidence" value="ECO:0007669"/>
    <property type="project" value="InterPro"/>
</dbReference>
<evidence type="ECO:0000259" key="1">
    <source>
        <dbReference type="PROSITE" id="PS51186"/>
    </source>
</evidence>
<dbReference type="InterPro" id="IPR016181">
    <property type="entry name" value="Acyl_CoA_acyltransferase"/>
</dbReference>
<name>I9NRL6_9FIRM</name>
<dbReference type="PROSITE" id="PS51186">
    <property type="entry name" value="GNAT"/>
    <property type="match status" value="1"/>
</dbReference>
<sequence length="187" mass="21732">MVLRQKDFTIIQASEKEIPLALQFRQILLKEMGIPRELLINSMSEVLLAFYHQEFNVGRMRHYIAYSQENQPVAIAGAVIKNDFPYCLLNPGYYGWIMDVYTLPDYRGKKLATKLLELTNQWLVEKGVHEAKLIAVENDARRLYENLGYRATFDMSLNLTEYENYNEIIEQRVSGVTKVAKKCLETS</sequence>
<dbReference type="KEGG" id="pft:JBW_01266"/>
<reference evidence="2 3" key="1">
    <citation type="journal article" date="2015" name="Genome Announc.">
        <title>Complete Genome Sequence of Pelosinus fermentans JBW45, a Member of a Remarkably Competitive Group of Negativicutes in the Firmicutes Phylum.</title>
        <authorList>
            <person name="De Leon K.B."/>
            <person name="Utturkar S.M."/>
            <person name="Camilleri L.B."/>
            <person name="Elias D.A."/>
            <person name="Arkin A.P."/>
            <person name="Fields M.W."/>
            <person name="Brown S.D."/>
            <person name="Wall J.D."/>
        </authorList>
    </citation>
    <scope>NUCLEOTIDE SEQUENCE [LARGE SCALE GENOMIC DNA]</scope>
    <source>
        <strain evidence="2 3">JBW45</strain>
    </source>
</reference>
<evidence type="ECO:0000313" key="2">
    <source>
        <dbReference type="EMBL" id="AJQ26618.1"/>
    </source>
</evidence>
<keyword evidence="2" id="KW-0808">Transferase</keyword>
<dbReference type="SUPFAM" id="SSF55729">
    <property type="entry name" value="Acyl-CoA N-acyltransferases (Nat)"/>
    <property type="match status" value="1"/>
</dbReference>
<dbReference type="STRING" id="1192197.JBW_01266"/>
<accession>I9NRL6</accession>
<organism evidence="2 3">
    <name type="scientific">Pelosinus fermentans JBW45</name>
    <dbReference type="NCBI Taxonomy" id="1192197"/>
    <lineage>
        <taxon>Bacteria</taxon>
        <taxon>Bacillati</taxon>
        <taxon>Bacillota</taxon>
        <taxon>Negativicutes</taxon>
        <taxon>Selenomonadales</taxon>
        <taxon>Sporomusaceae</taxon>
        <taxon>Pelosinus</taxon>
    </lineage>
</organism>
<protein>
    <submittedName>
        <fullName evidence="2">GCN5-related N-acetyltransferase</fullName>
    </submittedName>
</protein>
<evidence type="ECO:0000313" key="3">
    <source>
        <dbReference type="Proteomes" id="UP000005361"/>
    </source>
</evidence>
<dbReference type="InterPro" id="IPR000182">
    <property type="entry name" value="GNAT_dom"/>
</dbReference>
<proteinExistence type="predicted"/>
<reference evidence="3" key="2">
    <citation type="submission" date="2015-02" db="EMBL/GenBank/DDBJ databases">
        <title>Complete Genome Sequence of Pelosinus fermentans JBW45.</title>
        <authorList>
            <person name="De Leon K.B."/>
            <person name="Utturkar S.M."/>
            <person name="Camilleri L.B."/>
            <person name="Arkin A.P."/>
            <person name="Fields M.W."/>
            <person name="Brown S.D."/>
            <person name="Wall J.D."/>
        </authorList>
    </citation>
    <scope>NUCLEOTIDE SEQUENCE [LARGE SCALE GENOMIC DNA]</scope>
    <source>
        <strain evidence="3">JBW45</strain>
    </source>
</reference>
<dbReference type="CDD" id="cd04301">
    <property type="entry name" value="NAT_SF"/>
    <property type="match status" value="1"/>
</dbReference>
<dbReference type="Pfam" id="PF00583">
    <property type="entry name" value="Acetyltransf_1"/>
    <property type="match status" value="1"/>
</dbReference>
<dbReference type="AlphaFoldDB" id="I9NRL6"/>
<gene>
    <name evidence="2" type="ORF">JBW_01266</name>
</gene>
<feature type="domain" description="N-acetyltransferase" evidence="1">
    <location>
        <begin position="22"/>
        <end position="169"/>
    </location>
</feature>
<dbReference type="EMBL" id="CP010978">
    <property type="protein sequence ID" value="AJQ26618.1"/>
    <property type="molecule type" value="Genomic_DNA"/>
</dbReference>